<dbReference type="HOGENOM" id="CLU_1240305_0_0_1"/>
<dbReference type="Proteomes" id="UP000027265">
    <property type="component" value="Unassembled WGS sequence"/>
</dbReference>
<dbReference type="EMBL" id="KL197717">
    <property type="protein sequence ID" value="KDQ58670.1"/>
    <property type="molecule type" value="Genomic_DNA"/>
</dbReference>
<organism evidence="1 2">
    <name type="scientific">Jaapia argillacea MUCL 33604</name>
    <dbReference type="NCBI Taxonomy" id="933084"/>
    <lineage>
        <taxon>Eukaryota</taxon>
        <taxon>Fungi</taxon>
        <taxon>Dikarya</taxon>
        <taxon>Basidiomycota</taxon>
        <taxon>Agaricomycotina</taxon>
        <taxon>Agaricomycetes</taxon>
        <taxon>Agaricomycetidae</taxon>
        <taxon>Jaapiales</taxon>
        <taxon>Jaapiaceae</taxon>
        <taxon>Jaapia</taxon>
    </lineage>
</organism>
<sequence>MSVGSVVPIVLQKVRKLHVITETTPQSVIEALVLPALRSLSVSYRSKPLGPVPPGPQSFGIPQMVQQSSCHLRALVLSYVYVLEEEMLEILSLAPSLEVPRPTVGAEFDYITEKFLIALTCTPSDDLEQAFLVPKLQHLTLETDGTNKFTEETLMDLIDSRWLGPVDEHTGERPQLEASSSVTVLQRLFVSYKIQERNAATRRKFWFLGNGEDISCYVTSGGN</sequence>
<reference evidence="2" key="1">
    <citation type="journal article" date="2014" name="Proc. Natl. Acad. Sci. U.S.A.">
        <title>Extensive sampling of basidiomycete genomes demonstrates inadequacy of the white-rot/brown-rot paradigm for wood decay fungi.</title>
        <authorList>
            <person name="Riley R."/>
            <person name="Salamov A.A."/>
            <person name="Brown D.W."/>
            <person name="Nagy L.G."/>
            <person name="Floudas D."/>
            <person name="Held B.W."/>
            <person name="Levasseur A."/>
            <person name="Lombard V."/>
            <person name="Morin E."/>
            <person name="Otillar R."/>
            <person name="Lindquist E.A."/>
            <person name="Sun H."/>
            <person name="LaButti K.M."/>
            <person name="Schmutz J."/>
            <person name="Jabbour D."/>
            <person name="Luo H."/>
            <person name="Baker S.E."/>
            <person name="Pisabarro A.G."/>
            <person name="Walton J.D."/>
            <person name="Blanchette R.A."/>
            <person name="Henrissat B."/>
            <person name="Martin F."/>
            <person name="Cullen D."/>
            <person name="Hibbett D.S."/>
            <person name="Grigoriev I.V."/>
        </authorList>
    </citation>
    <scope>NUCLEOTIDE SEQUENCE [LARGE SCALE GENOMIC DNA]</scope>
    <source>
        <strain evidence="2">MUCL 33604</strain>
    </source>
</reference>
<dbReference type="InParanoid" id="A0A067PXQ7"/>
<proteinExistence type="predicted"/>
<evidence type="ECO:0000313" key="2">
    <source>
        <dbReference type="Proteomes" id="UP000027265"/>
    </source>
</evidence>
<evidence type="ECO:0000313" key="1">
    <source>
        <dbReference type="EMBL" id="KDQ58670.1"/>
    </source>
</evidence>
<protein>
    <submittedName>
        <fullName evidence="1">Uncharacterized protein</fullName>
    </submittedName>
</protein>
<dbReference type="AlphaFoldDB" id="A0A067PXQ7"/>
<accession>A0A067PXQ7</accession>
<name>A0A067PXQ7_9AGAM</name>
<gene>
    <name evidence="1" type="ORF">JAAARDRAFT_47044</name>
</gene>
<keyword evidence="2" id="KW-1185">Reference proteome</keyword>